<protein>
    <recommendedName>
        <fullName evidence="1">DUF1990 domain-containing protein</fullName>
    </recommendedName>
</protein>
<dbReference type="EMBL" id="BMMT01000016">
    <property type="protein sequence ID" value="GGI98828.1"/>
    <property type="molecule type" value="Genomic_DNA"/>
</dbReference>
<dbReference type="RefSeq" id="WP_188989994.1">
    <property type="nucleotide sequence ID" value="NZ_BAAAHC010000012.1"/>
</dbReference>
<proteinExistence type="predicted"/>
<reference evidence="2" key="5">
    <citation type="submission" date="2023-12" db="EMBL/GenBank/DDBJ databases">
        <authorList>
            <person name="Sun Q."/>
            <person name="Inoue M."/>
        </authorList>
    </citation>
    <scope>NUCLEOTIDE SEQUENCE</scope>
    <source>
        <strain evidence="2">JCM 10664</strain>
    </source>
</reference>
<accession>A0A917K2Y1</accession>
<reference evidence="5" key="3">
    <citation type="journal article" date="2019" name="Int. J. Syst. Evol. Microbiol.">
        <title>The Global Catalogue of Microorganisms (GCM) 10K type strain sequencing project: providing services to taxonomists for standard genome sequencing and annotation.</title>
        <authorList>
            <consortium name="The Broad Institute Genomics Platform"/>
            <consortium name="The Broad Institute Genome Sequencing Center for Infectious Disease"/>
            <person name="Wu L."/>
            <person name="Ma J."/>
        </authorList>
    </citation>
    <scope>NUCLEOTIDE SEQUENCE [LARGE SCALE GENOMIC DNA]</scope>
    <source>
        <strain evidence="5">JCM 10664</strain>
    </source>
</reference>
<organism evidence="3 4">
    <name type="scientific">Saccharopolyspora thermophila</name>
    <dbReference type="NCBI Taxonomy" id="89367"/>
    <lineage>
        <taxon>Bacteria</taxon>
        <taxon>Bacillati</taxon>
        <taxon>Actinomycetota</taxon>
        <taxon>Actinomycetes</taxon>
        <taxon>Pseudonocardiales</taxon>
        <taxon>Pseudonocardiaceae</taxon>
        <taxon>Saccharopolyspora</taxon>
    </lineage>
</organism>
<dbReference type="InterPro" id="IPR018960">
    <property type="entry name" value="DUF1990"/>
</dbReference>
<feature type="domain" description="DUF1990" evidence="1">
    <location>
        <begin position="24"/>
        <end position="192"/>
    </location>
</feature>
<evidence type="ECO:0000259" key="1">
    <source>
        <dbReference type="Pfam" id="PF09348"/>
    </source>
</evidence>
<dbReference type="Proteomes" id="UP001500220">
    <property type="component" value="Unassembled WGS sequence"/>
</dbReference>
<dbReference type="EMBL" id="BAAAHC010000012">
    <property type="protein sequence ID" value="GAA0527270.1"/>
    <property type="molecule type" value="Genomic_DNA"/>
</dbReference>
<reference evidence="3" key="4">
    <citation type="submission" date="2020-09" db="EMBL/GenBank/DDBJ databases">
        <authorList>
            <person name="Sun Q."/>
            <person name="Zhou Y."/>
        </authorList>
    </citation>
    <scope>NUCLEOTIDE SEQUENCE</scope>
    <source>
        <strain evidence="3">CGMCC 4.7206</strain>
    </source>
</reference>
<comment type="caution">
    <text evidence="3">The sequence shown here is derived from an EMBL/GenBank/DDBJ whole genome shotgun (WGS) entry which is preliminary data.</text>
</comment>
<evidence type="ECO:0000313" key="2">
    <source>
        <dbReference type="EMBL" id="GAA0527270.1"/>
    </source>
</evidence>
<sequence length="234" mass="26477">MSGPATGFAGVDVARRLAQLRGREVNYTADEVGGPAWRFDRWSTRLPAESPGPPEPGRAWETACRLVRHYEFSAPDIVRAAYDADEPLLGRTMLLEGRFSGMRFYVGVRVTGVVDRQDAGRRVWGWSYETLHGHLERGRISYEVVKDENTGEVEFVIDAYSQRAPTLGPALRLGWALFGRQRQLHYYRECGRRMRRFSDRPPPAPEPRTGLVVAPSDARAHPLDRFVLRNIDPG</sequence>
<evidence type="ECO:0000313" key="5">
    <source>
        <dbReference type="Proteomes" id="UP001500220"/>
    </source>
</evidence>
<evidence type="ECO:0000313" key="3">
    <source>
        <dbReference type="EMBL" id="GGI98828.1"/>
    </source>
</evidence>
<dbReference type="AlphaFoldDB" id="A0A917K2Y1"/>
<dbReference type="Pfam" id="PF09348">
    <property type="entry name" value="DUF1990"/>
    <property type="match status" value="1"/>
</dbReference>
<reference evidence="2" key="1">
    <citation type="journal article" date="2014" name="Int. J. Syst. Evol. Microbiol.">
        <title>Complete genome of a new Firmicutes species belonging to the dominant human colonic microbiota ('Ruminococcus bicirculans') reveals two chromosomes and a selective capacity to utilize plant glucans.</title>
        <authorList>
            <consortium name="NISC Comparative Sequencing Program"/>
            <person name="Wegmann U."/>
            <person name="Louis P."/>
            <person name="Goesmann A."/>
            <person name="Henrissat B."/>
            <person name="Duncan S.H."/>
            <person name="Flint H.J."/>
        </authorList>
    </citation>
    <scope>NUCLEOTIDE SEQUENCE</scope>
    <source>
        <strain evidence="2">JCM 10664</strain>
    </source>
</reference>
<name>A0A917K2Y1_9PSEU</name>
<keyword evidence="5" id="KW-1185">Reference proteome</keyword>
<evidence type="ECO:0000313" key="4">
    <source>
        <dbReference type="Proteomes" id="UP000597989"/>
    </source>
</evidence>
<reference evidence="3 4" key="2">
    <citation type="journal article" date="2014" name="Int. J. Syst. Evol. Microbiol.">
        <title>Complete genome sequence of Corynebacterium casei LMG S-19264T (=DSM 44701T), isolated from a smear-ripened cheese.</title>
        <authorList>
            <consortium name="US DOE Joint Genome Institute (JGI-PGF)"/>
            <person name="Walter F."/>
            <person name="Albersmeier A."/>
            <person name="Kalinowski J."/>
            <person name="Ruckert C."/>
        </authorList>
    </citation>
    <scope>NUCLEOTIDE SEQUENCE [LARGE SCALE GENOMIC DNA]</scope>
    <source>
        <strain evidence="3 4">CGMCC 4.7206</strain>
    </source>
</reference>
<gene>
    <name evidence="2" type="ORF">GCM10009545_32020</name>
    <name evidence="3" type="ORF">GCM10011581_40060</name>
</gene>
<dbReference type="Proteomes" id="UP000597989">
    <property type="component" value="Unassembled WGS sequence"/>
</dbReference>